<keyword evidence="4" id="KW-1185">Reference proteome</keyword>
<organism evidence="3 4">
    <name type="scientific">Mangrovactinospora gilvigrisea</name>
    <dbReference type="NCBI Taxonomy" id="1428644"/>
    <lineage>
        <taxon>Bacteria</taxon>
        <taxon>Bacillati</taxon>
        <taxon>Actinomycetota</taxon>
        <taxon>Actinomycetes</taxon>
        <taxon>Kitasatosporales</taxon>
        <taxon>Streptomycetaceae</taxon>
        <taxon>Mangrovactinospora</taxon>
    </lineage>
</organism>
<dbReference type="Gene3D" id="2.80.10.50">
    <property type="match status" value="1"/>
</dbReference>
<dbReference type="EMBL" id="MLCF01000002">
    <property type="protein sequence ID" value="OIV39343.1"/>
    <property type="molecule type" value="Genomic_DNA"/>
</dbReference>
<feature type="signal peptide" evidence="1">
    <location>
        <begin position="1"/>
        <end position="25"/>
    </location>
</feature>
<keyword evidence="1" id="KW-0732">Signal</keyword>
<dbReference type="RefSeq" id="WP_071654544.1">
    <property type="nucleotide sequence ID" value="NZ_MLCF01000002.1"/>
</dbReference>
<comment type="caution">
    <text evidence="3">The sequence shown here is derived from an EMBL/GenBank/DDBJ whole genome shotgun (WGS) entry which is preliminary data.</text>
</comment>
<dbReference type="OrthoDB" id="3534750at2"/>
<proteinExistence type="predicted"/>
<protein>
    <recommendedName>
        <fullName evidence="2">Ricin B lectin domain-containing protein</fullName>
    </recommendedName>
</protein>
<dbReference type="Proteomes" id="UP000243342">
    <property type="component" value="Unassembled WGS sequence"/>
</dbReference>
<dbReference type="Pfam" id="PF00652">
    <property type="entry name" value="Ricin_B_lectin"/>
    <property type="match status" value="1"/>
</dbReference>
<dbReference type="AlphaFoldDB" id="A0A1J7BKY2"/>
<dbReference type="PROSITE" id="PS50231">
    <property type="entry name" value="RICIN_B_LECTIN"/>
    <property type="match status" value="1"/>
</dbReference>
<dbReference type="InterPro" id="IPR000772">
    <property type="entry name" value="Ricin_B_lectin"/>
</dbReference>
<accession>A0A1J7BKY2</accession>
<reference evidence="3 4" key="1">
    <citation type="submission" date="2016-10" db="EMBL/GenBank/DDBJ databases">
        <title>Genome sequence of Streptomyces gilvigriseus MUSC 26.</title>
        <authorList>
            <person name="Lee L.-H."/>
            <person name="Ser H.-L."/>
        </authorList>
    </citation>
    <scope>NUCLEOTIDE SEQUENCE [LARGE SCALE GENOMIC DNA]</scope>
    <source>
        <strain evidence="3 4">MUSC 26</strain>
    </source>
</reference>
<evidence type="ECO:0000259" key="2">
    <source>
        <dbReference type="Pfam" id="PF00652"/>
    </source>
</evidence>
<sequence length="155" mass="16467">MLKKLAALGAAVAVAWALATAPANAASMTYRHLENYANTNECLDYRADYGPYTTTCNQGPYQTWLMATDPETAGELRQNVGNRLCLVARNGVPVMRTCVAGDKAALWTLHSVVGLGYQLVNKSTGTCLVAGSGSIHHVSLGVCSTGAARQWYADI</sequence>
<evidence type="ECO:0000313" key="4">
    <source>
        <dbReference type="Proteomes" id="UP000243342"/>
    </source>
</evidence>
<feature type="domain" description="Ricin B lectin" evidence="2">
    <location>
        <begin position="32"/>
        <end position="150"/>
    </location>
</feature>
<dbReference type="SUPFAM" id="SSF50370">
    <property type="entry name" value="Ricin B-like lectins"/>
    <property type="match status" value="1"/>
</dbReference>
<dbReference type="InterPro" id="IPR035992">
    <property type="entry name" value="Ricin_B-like_lectins"/>
</dbReference>
<name>A0A1J7BKY2_9ACTN</name>
<evidence type="ECO:0000256" key="1">
    <source>
        <dbReference type="SAM" id="SignalP"/>
    </source>
</evidence>
<evidence type="ECO:0000313" key="3">
    <source>
        <dbReference type="EMBL" id="OIV39343.1"/>
    </source>
</evidence>
<gene>
    <name evidence="3" type="ORF">BIV57_00405</name>
</gene>
<dbReference type="CDD" id="cd23415">
    <property type="entry name" value="beta-trefoil_Ricin_AH"/>
    <property type="match status" value="1"/>
</dbReference>
<feature type="chain" id="PRO_5009643319" description="Ricin B lectin domain-containing protein" evidence="1">
    <location>
        <begin position="26"/>
        <end position="155"/>
    </location>
</feature>